<dbReference type="Gene3D" id="3.20.20.80">
    <property type="entry name" value="Glycosidases"/>
    <property type="match status" value="1"/>
</dbReference>
<dbReference type="GO" id="GO:0005975">
    <property type="term" value="P:carbohydrate metabolic process"/>
    <property type="evidence" value="ECO:0007669"/>
    <property type="project" value="InterPro"/>
</dbReference>
<evidence type="ECO:0008006" key="5">
    <source>
        <dbReference type="Google" id="ProtNLM"/>
    </source>
</evidence>
<dbReference type="GO" id="GO:0008422">
    <property type="term" value="F:beta-glucosidase activity"/>
    <property type="evidence" value="ECO:0007669"/>
    <property type="project" value="TreeGrafter"/>
</dbReference>
<sequence length="169" mass="19785">MVTQQSMLPRMSTIMKHLPPFFVNQFHFEDSHLLIDYLSRNNASDVKGYFIWSLLDNFEWLDGYSVRFGIMYVDYGLTSALGERGGGYLNRTYKCSAKWFTNFLRPPAIPAVPAMYQTEVLVIHMFLLKDLPTFTKFCRAEDKIITYNYRKEKAAKGYQFQKAKVSSWL</sequence>
<evidence type="ECO:0000256" key="2">
    <source>
        <dbReference type="RuleBase" id="RU003690"/>
    </source>
</evidence>
<dbReference type="Pfam" id="PF00232">
    <property type="entry name" value="Glyco_hydro_1"/>
    <property type="match status" value="1"/>
</dbReference>
<dbReference type="EMBL" id="JAVXUO010001870">
    <property type="protein sequence ID" value="KAK2978463.1"/>
    <property type="molecule type" value="Genomic_DNA"/>
</dbReference>
<dbReference type="InterPro" id="IPR001360">
    <property type="entry name" value="Glyco_hydro_1"/>
</dbReference>
<evidence type="ECO:0000313" key="4">
    <source>
        <dbReference type="Proteomes" id="UP001187471"/>
    </source>
</evidence>
<organism evidence="3 4">
    <name type="scientific">Escallonia rubra</name>
    <dbReference type="NCBI Taxonomy" id="112253"/>
    <lineage>
        <taxon>Eukaryota</taxon>
        <taxon>Viridiplantae</taxon>
        <taxon>Streptophyta</taxon>
        <taxon>Embryophyta</taxon>
        <taxon>Tracheophyta</taxon>
        <taxon>Spermatophyta</taxon>
        <taxon>Magnoliopsida</taxon>
        <taxon>eudicotyledons</taxon>
        <taxon>Gunneridae</taxon>
        <taxon>Pentapetalae</taxon>
        <taxon>asterids</taxon>
        <taxon>campanulids</taxon>
        <taxon>Escalloniales</taxon>
        <taxon>Escalloniaceae</taxon>
        <taxon>Escallonia</taxon>
    </lineage>
</organism>
<keyword evidence="4" id="KW-1185">Reference proteome</keyword>
<gene>
    <name evidence="3" type="ORF">RJ640_003217</name>
</gene>
<dbReference type="AlphaFoldDB" id="A0AA88UD46"/>
<dbReference type="PANTHER" id="PTHR10353">
    <property type="entry name" value="GLYCOSYL HYDROLASE"/>
    <property type="match status" value="1"/>
</dbReference>
<dbReference type="InterPro" id="IPR017853">
    <property type="entry name" value="GH"/>
</dbReference>
<comment type="similarity">
    <text evidence="1 2">Belongs to the glycosyl hydrolase 1 family.</text>
</comment>
<comment type="caution">
    <text evidence="3">The sequence shown here is derived from an EMBL/GenBank/DDBJ whole genome shotgun (WGS) entry which is preliminary data.</text>
</comment>
<protein>
    <recommendedName>
        <fullName evidence="5">Beta-glucosidase</fullName>
    </recommendedName>
</protein>
<reference evidence="3" key="1">
    <citation type="submission" date="2022-12" db="EMBL/GenBank/DDBJ databases">
        <title>Draft genome assemblies for two species of Escallonia (Escalloniales).</title>
        <authorList>
            <person name="Chanderbali A."/>
            <person name="Dervinis C."/>
            <person name="Anghel I."/>
            <person name="Soltis D."/>
            <person name="Soltis P."/>
            <person name="Zapata F."/>
        </authorList>
    </citation>
    <scope>NUCLEOTIDE SEQUENCE</scope>
    <source>
        <strain evidence="3">UCBG92.1500</strain>
        <tissue evidence="3">Leaf</tissue>
    </source>
</reference>
<accession>A0AA88UD46</accession>
<name>A0AA88UD46_9ASTE</name>
<dbReference type="SUPFAM" id="SSF51445">
    <property type="entry name" value="(Trans)glycosidases"/>
    <property type="match status" value="1"/>
</dbReference>
<evidence type="ECO:0000313" key="3">
    <source>
        <dbReference type="EMBL" id="KAK2978463.1"/>
    </source>
</evidence>
<dbReference type="PRINTS" id="PR00131">
    <property type="entry name" value="GLHYDRLASE1"/>
</dbReference>
<evidence type="ECO:0000256" key="1">
    <source>
        <dbReference type="ARBA" id="ARBA00010838"/>
    </source>
</evidence>
<dbReference type="Proteomes" id="UP001187471">
    <property type="component" value="Unassembled WGS sequence"/>
</dbReference>
<proteinExistence type="inferred from homology"/>
<dbReference type="PANTHER" id="PTHR10353:SF236">
    <property type="entry name" value="BETA-GLUCOSIDASE 18"/>
    <property type="match status" value="1"/>
</dbReference>